<proteinExistence type="inferred from homology"/>
<feature type="binding site" evidence="7">
    <location>
        <position position="419"/>
    </location>
    <ligand>
        <name>ATP</name>
        <dbReference type="ChEBI" id="CHEBI:30616"/>
    </ligand>
</feature>
<comment type="similarity">
    <text evidence="2 7 8">In the C-terminal section; belongs to the NAD synthetase family.</text>
</comment>
<dbReference type="InterPro" id="IPR000132">
    <property type="entry name" value="Nitrilase/CN_hydratase_CS"/>
</dbReference>
<feature type="active site" description="Proton acceptor; for glutaminase activity" evidence="7">
    <location>
        <position position="44"/>
    </location>
</feature>
<dbReference type="HAMAP" id="MF_02090">
    <property type="entry name" value="NadE_glutamine_dep"/>
    <property type="match status" value="1"/>
</dbReference>
<feature type="active site" description="Nucleophile; for glutaminase activity" evidence="7">
    <location>
        <position position="152"/>
    </location>
</feature>
<keyword evidence="4 7" id="KW-0547">Nucleotide-binding</keyword>
<dbReference type="EMBL" id="BAABAL010000017">
    <property type="protein sequence ID" value="GAA4018856.1"/>
    <property type="molecule type" value="Genomic_DNA"/>
</dbReference>
<feature type="binding site" evidence="7">
    <location>
        <position position="424"/>
    </location>
    <ligand>
        <name>deamido-NAD(+)</name>
        <dbReference type="ChEBI" id="CHEBI:58437"/>
        <note>ligand shared between two neighboring subunits</note>
    </ligand>
</feature>
<keyword evidence="6 7" id="KW-0520">NAD</keyword>
<dbReference type="NCBIfam" id="NF010588">
    <property type="entry name" value="PRK13981.1"/>
    <property type="match status" value="1"/>
</dbReference>
<evidence type="ECO:0000256" key="6">
    <source>
        <dbReference type="ARBA" id="ARBA00023027"/>
    </source>
</evidence>
<comment type="caution">
    <text evidence="7">Lacks conserved residue(s) required for the propagation of feature annotation.</text>
</comment>
<dbReference type="CDD" id="cd00553">
    <property type="entry name" value="NAD_synthase"/>
    <property type="match status" value="1"/>
</dbReference>
<dbReference type="PANTHER" id="PTHR23090">
    <property type="entry name" value="NH 3 /GLUTAMINE-DEPENDENT NAD + SYNTHETASE"/>
    <property type="match status" value="1"/>
</dbReference>
<feature type="region of interest" description="Disordered" evidence="11">
    <location>
        <begin position="463"/>
        <end position="492"/>
    </location>
</feature>
<dbReference type="Proteomes" id="UP001501747">
    <property type="component" value="Unassembled WGS sequence"/>
</dbReference>
<dbReference type="InterPro" id="IPR036526">
    <property type="entry name" value="C-N_Hydrolase_sf"/>
</dbReference>
<organism evidence="13 14">
    <name type="scientific">Allokutzneria multivorans</name>
    <dbReference type="NCBI Taxonomy" id="1142134"/>
    <lineage>
        <taxon>Bacteria</taxon>
        <taxon>Bacillati</taxon>
        <taxon>Actinomycetota</taxon>
        <taxon>Actinomycetes</taxon>
        <taxon>Pseudonocardiales</taxon>
        <taxon>Pseudonocardiaceae</taxon>
        <taxon>Allokutzneria</taxon>
    </lineage>
</organism>
<feature type="binding site" evidence="7">
    <location>
        <begin position="318"/>
        <end position="325"/>
    </location>
    <ligand>
        <name>ATP</name>
        <dbReference type="ChEBI" id="CHEBI:30616"/>
    </ligand>
</feature>
<evidence type="ECO:0000256" key="5">
    <source>
        <dbReference type="ARBA" id="ARBA00022840"/>
    </source>
</evidence>
<gene>
    <name evidence="7" type="primary">nadE</name>
    <name evidence="13" type="ORF">GCM10022247_48150</name>
</gene>
<dbReference type="Gene3D" id="3.60.110.10">
    <property type="entry name" value="Carbon-nitrogen hydrolase"/>
    <property type="match status" value="1"/>
</dbReference>
<feature type="domain" description="CN hydrolase" evidence="12">
    <location>
        <begin position="4"/>
        <end position="249"/>
    </location>
</feature>
<dbReference type="SUPFAM" id="SSF56317">
    <property type="entry name" value="Carbon-nitrogen hydrolase"/>
    <property type="match status" value="1"/>
</dbReference>
<evidence type="ECO:0000256" key="7">
    <source>
        <dbReference type="HAMAP-Rule" id="MF_02090"/>
    </source>
</evidence>
<feature type="active site" description="Proton acceptor" evidence="9">
    <location>
        <position position="44"/>
    </location>
</feature>
<reference evidence="14" key="1">
    <citation type="journal article" date="2019" name="Int. J. Syst. Evol. Microbiol.">
        <title>The Global Catalogue of Microorganisms (GCM) 10K type strain sequencing project: providing services to taxonomists for standard genome sequencing and annotation.</title>
        <authorList>
            <consortium name="The Broad Institute Genomics Platform"/>
            <consortium name="The Broad Institute Genome Sequencing Center for Infectious Disease"/>
            <person name="Wu L."/>
            <person name="Ma J."/>
        </authorList>
    </citation>
    <scope>NUCLEOTIDE SEQUENCE [LARGE SCALE GENOMIC DNA]</scope>
    <source>
        <strain evidence="14">JCM 17342</strain>
    </source>
</reference>
<comment type="similarity">
    <text evidence="10">Belongs to the NAD synthetase family.</text>
</comment>
<dbReference type="RefSeq" id="WP_344878635.1">
    <property type="nucleotide sequence ID" value="NZ_BAABAL010000017.1"/>
</dbReference>
<dbReference type="PANTHER" id="PTHR23090:SF9">
    <property type="entry name" value="GLUTAMINE-DEPENDENT NAD(+) SYNTHETASE"/>
    <property type="match status" value="1"/>
</dbReference>
<evidence type="ECO:0000313" key="13">
    <source>
        <dbReference type="EMBL" id="GAA4018856.1"/>
    </source>
</evidence>
<evidence type="ECO:0000256" key="4">
    <source>
        <dbReference type="ARBA" id="ARBA00022741"/>
    </source>
</evidence>
<dbReference type="Pfam" id="PF00795">
    <property type="entry name" value="CN_hydrolase"/>
    <property type="match status" value="1"/>
</dbReference>
<dbReference type="SUPFAM" id="SSF52402">
    <property type="entry name" value="Adenine nucleotide alpha hydrolases-like"/>
    <property type="match status" value="1"/>
</dbReference>
<comment type="caution">
    <text evidence="13">The sequence shown here is derived from an EMBL/GenBank/DDBJ whole genome shotgun (WGS) entry which is preliminary data.</text>
</comment>
<feature type="binding site" evidence="7">
    <location>
        <position position="540"/>
    </location>
    <ligand>
        <name>deamido-NAD(+)</name>
        <dbReference type="ChEBI" id="CHEBI:58437"/>
        <note>ligand shared between two neighboring subunits</note>
    </ligand>
</feature>
<evidence type="ECO:0000256" key="1">
    <source>
        <dbReference type="ARBA" id="ARBA00005188"/>
    </source>
</evidence>
<feature type="binding site" evidence="7">
    <location>
        <position position="122"/>
    </location>
    <ligand>
        <name>L-glutamine</name>
        <dbReference type="ChEBI" id="CHEBI:58359"/>
    </ligand>
</feature>
<comment type="catalytic activity">
    <reaction evidence="7 8">
        <text>deamido-NAD(+) + L-glutamine + ATP + H2O = L-glutamate + AMP + diphosphate + NAD(+) + H(+)</text>
        <dbReference type="Rhea" id="RHEA:24384"/>
        <dbReference type="ChEBI" id="CHEBI:15377"/>
        <dbReference type="ChEBI" id="CHEBI:15378"/>
        <dbReference type="ChEBI" id="CHEBI:29985"/>
        <dbReference type="ChEBI" id="CHEBI:30616"/>
        <dbReference type="ChEBI" id="CHEBI:33019"/>
        <dbReference type="ChEBI" id="CHEBI:57540"/>
        <dbReference type="ChEBI" id="CHEBI:58359"/>
        <dbReference type="ChEBI" id="CHEBI:58437"/>
        <dbReference type="ChEBI" id="CHEBI:456215"/>
        <dbReference type="EC" id="6.3.5.1"/>
    </reaction>
</comment>
<dbReference type="InterPro" id="IPR003694">
    <property type="entry name" value="NAD_synthase"/>
</dbReference>
<dbReference type="NCBIfam" id="TIGR00552">
    <property type="entry name" value="nadE"/>
    <property type="match status" value="1"/>
</dbReference>
<protein>
    <recommendedName>
        <fullName evidence="7 8">Glutamine-dependent NAD(+) synthetase</fullName>
        <ecNumber evidence="7 8">6.3.5.1</ecNumber>
    </recommendedName>
    <alternativeName>
        <fullName evidence="7 8">NAD(+) synthase [glutamine-hydrolyzing]</fullName>
    </alternativeName>
</protein>
<dbReference type="PROSITE" id="PS00920">
    <property type="entry name" value="NITRIL_CHT_1"/>
    <property type="match status" value="1"/>
</dbReference>
<comment type="pathway">
    <text evidence="1 7 8">Cofactor biosynthesis; NAD(+) biosynthesis; NAD(+) from deamido-NAD(+) (L-Gln route): step 1/1.</text>
</comment>
<feature type="binding site" evidence="7">
    <location>
        <position position="395"/>
    </location>
    <ligand>
        <name>deamido-NAD(+)</name>
        <dbReference type="ChEBI" id="CHEBI:58437"/>
        <note>ligand shared between two neighboring subunits</note>
    </ligand>
</feature>
<feature type="active site" description="For glutaminase activity" evidence="7">
    <location>
        <position position="116"/>
    </location>
</feature>
<dbReference type="PROSITE" id="PS50263">
    <property type="entry name" value="CN_HYDROLASE"/>
    <property type="match status" value="1"/>
</dbReference>
<keyword evidence="3 7" id="KW-0436">Ligase</keyword>
<feature type="binding site" evidence="7">
    <location>
        <position position="179"/>
    </location>
    <ligand>
        <name>L-glutamine</name>
        <dbReference type="ChEBI" id="CHEBI:58359"/>
    </ligand>
</feature>
<comment type="function">
    <text evidence="7">Catalyzes the ATP-dependent amidation of deamido-NAD to form NAD. Uses L-glutamine as a nitrogen source.</text>
</comment>
<evidence type="ECO:0000313" key="14">
    <source>
        <dbReference type="Proteomes" id="UP001501747"/>
    </source>
</evidence>
<evidence type="ECO:0000256" key="10">
    <source>
        <dbReference type="RuleBase" id="RU003811"/>
    </source>
</evidence>
<evidence type="ECO:0000256" key="3">
    <source>
        <dbReference type="ARBA" id="ARBA00022598"/>
    </source>
</evidence>
<dbReference type="Pfam" id="PF02540">
    <property type="entry name" value="NAD_synthase"/>
    <property type="match status" value="1"/>
</dbReference>
<keyword evidence="5 7" id="KW-0067">ATP-binding</keyword>
<evidence type="ECO:0000256" key="8">
    <source>
        <dbReference type="PIRNR" id="PIRNR006630"/>
    </source>
</evidence>
<dbReference type="EC" id="6.3.5.1" evidence="7 8"/>
<evidence type="ECO:0000256" key="9">
    <source>
        <dbReference type="PROSITE-ProRule" id="PRU10139"/>
    </source>
</evidence>
<sequence length="572" mass="61039">MAQLRLALAQVNACVGDLVGNSKLIVEWTRKAVDEGAALVAFPEMALTGYPVEDLALRKSFALASRSALDEVAGQLAAAGCGDALVVVGYLDHDEKGPRNAAAFIHNGAVVGRFAKHHLPNYGVFDETRYFVPGTTLPIVRLHGLDVGVVICEDIWQDGGPVAALSEAGVDVVVCINGSPYERNKDDSRGPLVGRRAAEAGAPMAYVNLVGGQDELVFDGDSLIVSPNGQILARAPQFVEHLLVHDFDLEPGGHDRVGAIGGFDVSRTVVSSAPLAPYEAVAGTVAEPLSEDAEVWNALVVGLRDYVRKNNFRSVVFGFSGGIDSAVVAALAADALGGAAVHGVGMPSEYSSEHSRTDAADLAERIGAHFQEVPIGKQVEVFVSQLGLTGLAEENIQARCRGMALMGLSNQHGHLVLATGNKTELAVGYSTIYGDAVGGFAPIKDVPKTLVWRLAKWRNAEAERNGEVPPIPENSITKPPSAELRPGQQDSDSLPDYELLDAVLDDYIEGDSGFGDLVAAGFAPELIERVLQMVDRAEYKRRQYPPGTKITFKAFGRDRRLPITNAWREHRV</sequence>
<keyword evidence="14" id="KW-1185">Reference proteome</keyword>
<accession>A0ABP7SZK4</accession>
<dbReference type="Gene3D" id="3.40.50.620">
    <property type="entry name" value="HUPs"/>
    <property type="match status" value="1"/>
</dbReference>
<dbReference type="InterPro" id="IPR014445">
    <property type="entry name" value="Gln-dep_NAD_synthase"/>
</dbReference>
<evidence type="ECO:0000256" key="2">
    <source>
        <dbReference type="ARBA" id="ARBA00007145"/>
    </source>
</evidence>
<dbReference type="InterPro" id="IPR022310">
    <property type="entry name" value="NAD/GMP_synthase"/>
</dbReference>
<feature type="binding site" evidence="7">
    <location>
        <position position="185"/>
    </location>
    <ligand>
        <name>L-glutamine</name>
        <dbReference type="ChEBI" id="CHEBI:58359"/>
    </ligand>
</feature>
<evidence type="ECO:0000256" key="11">
    <source>
        <dbReference type="SAM" id="MobiDB-lite"/>
    </source>
</evidence>
<evidence type="ECO:0000259" key="12">
    <source>
        <dbReference type="PROSITE" id="PS50263"/>
    </source>
</evidence>
<dbReference type="CDD" id="cd07570">
    <property type="entry name" value="GAT_Gln-NAD-synth"/>
    <property type="match status" value="1"/>
</dbReference>
<name>A0ABP7SZK4_9PSEU</name>
<dbReference type="PIRSF" id="PIRSF006630">
    <property type="entry name" value="NADS_GAT"/>
    <property type="match status" value="1"/>
</dbReference>
<dbReference type="InterPro" id="IPR014729">
    <property type="entry name" value="Rossmann-like_a/b/a_fold"/>
</dbReference>
<dbReference type="InterPro" id="IPR003010">
    <property type="entry name" value="C-N_Hydrolase"/>
</dbReference>